<keyword evidence="3" id="KW-0328">Glycosyltransferase</keyword>
<evidence type="ECO:0000256" key="2">
    <source>
        <dbReference type="ARBA" id="ARBA00022679"/>
    </source>
</evidence>
<evidence type="ECO:0000256" key="4">
    <source>
        <dbReference type="RuleBase" id="RU362057"/>
    </source>
</evidence>
<dbReference type="EMBL" id="OZ075117">
    <property type="protein sequence ID" value="CAL5083016.1"/>
    <property type="molecule type" value="Genomic_DNA"/>
</dbReference>
<dbReference type="InterPro" id="IPR002213">
    <property type="entry name" value="UDP_glucos_trans"/>
</dbReference>
<evidence type="ECO:0000313" key="6">
    <source>
        <dbReference type="Proteomes" id="UP001497457"/>
    </source>
</evidence>
<name>A0ABC9FVS0_9POAL</name>
<dbReference type="Proteomes" id="UP001497457">
    <property type="component" value="Chromosome 7b"/>
</dbReference>
<accession>A0ABC9FVS0</accession>
<keyword evidence="6" id="KW-1185">Reference proteome</keyword>
<organism evidence="5 6">
    <name type="scientific">Urochloa decumbens</name>
    <dbReference type="NCBI Taxonomy" id="240449"/>
    <lineage>
        <taxon>Eukaryota</taxon>
        <taxon>Viridiplantae</taxon>
        <taxon>Streptophyta</taxon>
        <taxon>Embryophyta</taxon>
        <taxon>Tracheophyta</taxon>
        <taxon>Spermatophyta</taxon>
        <taxon>Magnoliopsida</taxon>
        <taxon>Liliopsida</taxon>
        <taxon>Poales</taxon>
        <taxon>Poaceae</taxon>
        <taxon>PACMAD clade</taxon>
        <taxon>Panicoideae</taxon>
        <taxon>Panicodae</taxon>
        <taxon>Paniceae</taxon>
        <taxon>Melinidinae</taxon>
        <taxon>Urochloa</taxon>
    </lineage>
</organism>
<keyword evidence="2 3" id="KW-0808">Transferase</keyword>
<protein>
    <recommendedName>
        <fullName evidence="4">Glycosyltransferase</fullName>
        <ecNumber evidence="4">2.4.1.-</ecNumber>
    </recommendedName>
</protein>
<dbReference type="AlphaFoldDB" id="A0ABC9FVS0"/>
<dbReference type="Pfam" id="PF00201">
    <property type="entry name" value="UDPGT"/>
    <property type="match status" value="1"/>
</dbReference>
<dbReference type="InterPro" id="IPR035595">
    <property type="entry name" value="UDP_glycos_trans_CS"/>
</dbReference>
<dbReference type="PANTHER" id="PTHR11926:SF1392">
    <property type="entry name" value="GLYCOSYLTRANSFERASE"/>
    <property type="match status" value="1"/>
</dbReference>
<evidence type="ECO:0000256" key="1">
    <source>
        <dbReference type="ARBA" id="ARBA00009995"/>
    </source>
</evidence>
<reference evidence="5 6" key="2">
    <citation type="submission" date="2024-10" db="EMBL/GenBank/DDBJ databases">
        <authorList>
            <person name="Ryan C."/>
        </authorList>
    </citation>
    <scope>NUCLEOTIDE SEQUENCE [LARGE SCALE GENOMIC DNA]</scope>
</reference>
<evidence type="ECO:0000256" key="3">
    <source>
        <dbReference type="RuleBase" id="RU003718"/>
    </source>
</evidence>
<sequence length="497" mass="53463">MAAAAAHVLVFPFPLQGHINCMLPFATALAGAGILVTFLHSDHNIRRLGHASAPPSPRLRFLSIPDGLPDNDPRSVGGLLELVKSLQVVASAAFRALLASLLSTTNPSRADHHDGADAADSDGGFPSVTCVVADGYLPWAIDVADELGVPVLAFRTSSACSILAFLSAPRLFELKELPFPAGGDLDEPVRGVPGMESFLRRRDLPSSFRRAGEHGVNPRLPVLVKDTFHSGKARALIFNTAASLERSALAHIAPHMRDVFAVGPLHAMFPAPAAVATSLWREDDRCVAWLDGQADKSVVYVSLGSLAVMSHEQFTEFLSGLVAAGHPFLWVLRPDMVGESRDGDATTPQDAIRAAAGDGKAHVVAWAPQRDVLRHRAVGCFLTHAGWNSTLEAVVEGVPMLCWPFFADQQINSRFVGAVWRNGLDMKDVCERGVVEKTVREAMESDEIRQSAEALAEQVKRDIADGGSSAMELKRLVSFIRELSSTSTAENDLQIQE</sequence>
<dbReference type="Gene3D" id="3.40.50.2000">
    <property type="entry name" value="Glycogen Phosphorylase B"/>
    <property type="match status" value="2"/>
</dbReference>
<dbReference type="EC" id="2.4.1.-" evidence="4"/>
<dbReference type="PROSITE" id="PS00375">
    <property type="entry name" value="UDPGT"/>
    <property type="match status" value="1"/>
</dbReference>
<gene>
    <name evidence="5" type="ORF">URODEC1_LOCUS109675</name>
</gene>
<dbReference type="GO" id="GO:0016757">
    <property type="term" value="F:glycosyltransferase activity"/>
    <property type="evidence" value="ECO:0007669"/>
    <property type="project" value="UniProtKB-KW"/>
</dbReference>
<evidence type="ECO:0000313" key="5">
    <source>
        <dbReference type="EMBL" id="CAL5083016.1"/>
    </source>
</evidence>
<dbReference type="PANTHER" id="PTHR11926">
    <property type="entry name" value="GLUCOSYL/GLUCURONOSYL TRANSFERASES"/>
    <property type="match status" value="1"/>
</dbReference>
<dbReference type="CDD" id="cd03784">
    <property type="entry name" value="GT1_Gtf-like"/>
    <property type="match status" value="1"/>
</dbReference>
<comment type="similarity">
    <text evidence="1 3">Belongs to the UDP-glycosyltransferase family.</text>
</comment>
<reference evidence="6" key="1">
    <citation type="submission" date="2024-06" db="EMBL/GenBank/DDBJ databases">
        <authorList>
            <person name="Ryan C."/>
        </authorList>
    </citation>
    <scope>NUCLEOTIDE SEQUENCE [LARGE SCALE GENOMIC DNA]</scope>
</reference>
<dbReference type="FunFam" id="3.40.50.2000:FF:000128">
    <property type="entry name" value="Glycosyltransferase"/>
    <property type="match status" value="1"/>
</dbReference>
<proteinExistence type="inferred from homology"/>
<dbReference type="SUPFAM" id="SSF53756">
    <property type="entry name" value="UDP-Glycosyltransferase/glycogen phosphorylase"/>
    <property type="match status" value="1"/>
</dbReference>